<sequence length="75" mass="8930">MLMVFFFWTSNAYCRARAMCWREIEKNLKRKLRNQSTPSRPIQRAVREDVRVSNGVPVACVTMLAELKQNNEQRR</sequence>
<protein>
    <recommendedName>
        <fullName evidence="4">Secreted protein</fullName>
    </recommendedName>
</protein>
<feature type="chain" id="PRO_5015722203" description="Secreted protein" evidence="1">
    <location>
        <begin position="19"/>
        <end position="75"/>
    </location>
</feature>
<dbReference type="Proteomes" id="UP000241462">
    <property type="component" value="Unassembled WGS sequence"/>
</dbReference>
<feature type="signal peptide" evidence="1">
    <location>
        <begin position="1"/>
        <end position="18"/>
    </location>
</feature>
<name>A0A2T3ALD3_9PEZI</name>
<gene>
    <name evidence="2" type="ORF">BD289DRAFT_240597</name>
</gene>
<evidence type="ECO:0000313" key="3">
    <source>
        <dbReference type="Proteomes" id="UP000241462"/>
    </source>
</evidence>
<organism evidence="2 3">
    <name type="scientific">Coniella lustricola</name>
    <dbReference type="NCBI Taxonomy" id="2025994"/>
    <lineage>
        <taxon>Eukaryota</taxon>
        <taxon>Fungi</taxon>
        <taxon>Dikarya</taxon>
        <taxon>Ascomycota</taxon>
        <taxon>Pezizomycotina</taxon>
        <taxon>Sordariomycetes</taxon>
        <taxon>Sordariomycetidae</taxon>
        <taxon>Diaporthales</taxon>
        <taxon>Schizoparmaceae</taxon>
        <taxon>Coniella</taxon>
    </lineage>
</organism>
<evidence type="ECO:0000256" key="1">
    <source>
        <dbReference type="SAM" id="SignalP"/>
    </source>
</evidence>
<accession>A0A2T3ALD3</accession>
<evidence type="ECO:0000313" key="2">
    <source>
        <dbReference type="EMBL" id="PSS02512.1"/>
    </source>
</evidence>
<dbReference type="AlphaFoldDB" id="A0A2T3ALD3"/>
<dbReference type="EMBL" id="KZ678377">
    <property type="protein sequence ID" value="PSS02512.1"/>
    <property type="molecule type" value="Genomic_DNA"/>
</dbReference>
<keyword evidence="1" id="KW-0732">Signal</keyword>
<reference evidence="2 3" key="1">
    <citation type="journal article" date="2018" name="Mycol. Prog.">
        <title>Coniella lustricola, a new species from submerged detritus.</title>
        <authorList>
            <person name="Raudabaugh D.B."/>
            <person name="Iturriaga T."/>
            <person name="Carver A."/>
            <person name="Mondo S."/>
            <person name="Pangilinan J."/>
            <person name="Lipzen A."/>
            <person name="He G."/>
            <person name="Amirebrahimi M."/>
            <person name="Grigoriev I.V."/>
            <person name="Miller A.N."/>
        </authorList>
    </citation>
    <scope>NUCLEOTIDE SEQUENCE [LARGE SCALE GENOMIC DNA]</scope>
    <source>
        <strain evidence="2 3">B22-T-1</strain>
    </source>
</reference>
<proteinExistence type="predicted"/>
<dbReference type="InParanoid" id="A0A2T3ALD3"/>
<keyword evidence="3" id="KW-1185">Reference proteome</keyword>
<evidence type="ECO:0008006" key="4">
    <source>
        <dbReference type="Google" id="ProtNLM"/>
    </source>
</evidence>